<keyword evidence="2" id="KW-1003">Cell membrane</keyword>
<feature type="transmembrane region" description="Helical" evidence="6">
    <location>
        <begin position="343"/>
        <end position="366"/>
    </location>
</feature>
<organism evidence="7 8">
    <name type="scientific">Salinisphaera aquimarina</name>
    <dbReference type="NCBI Taxonomy" id="2094031"/>
    <lineage>
        <taxon>Bacteria</taxon>
        <taxon>Pseudomonadati</taxon>
        <taxon>Pseudomonadota</taxon>
        <taxon>Gammaproteobacteria</taxon>
        <taxon>Salinisphaerales</taxon>
        <taxon>Salinisphaeraceae</taxon>
        <taxon>Salinisphaera</taxon>
    </lineage>
</organism>
<evidence type="ECO:0000256" key="6">
    <source>
        <dbReference type="SAM" id="Phobius"/>
    </source>
</evidence>
<dbReference type="CDD" id="cd13128">
    <property type="entry name" value="MATE_Wzx_like"/>
    <property type="match status" value="1"/>
</dbReference>
<keyword evidence="8" id="KW-1185">Reference proteome</keyword>
<dbReference type="RefSeq" id="WP_380691232.1">
    <property type="nucleotide sequence ID" value="NZ_JBHRSS010000008.1"/>
</dbReference>
<evidence type="ECO:0000313" key="7">
    <source>
        <dbReference type="EMBL" id="MFC3105697.1"/>
    </source>
</evidence>
<feature type="transmembrane region" description="Helical" evidence="6">
    <location>
        <begin position="186"/>
        <end position="206"/>
    </location>
</feature>
<dbReference type="PANTHER" id="PTHR30250:SF27">
    <property type="entry name" value="POLYSACCHARIDE BIOSYNTHESIS PROTEIN"/>
    <property type="match status" value="1"/>
</dbReference>
<feature type="transmembrane region" description="Helical" evidence="6">
    <location>
        <begin position="378"/>
        <end position="394"/>
    </location>
</feature>
<gene>
    <name evidence="7" type="ORF">ACFOSU_17625</name>
</gene>
<evidence type="ECO:0000313" key="8">
    <source>
        <dbReference type="Proteomes" id="UP001595462"/>
    </source>
</evidence>
<feature type="transmembrane region" description="Helical" evidence="6">
    <location>
        <begin position="263"/>
        <end position="290"/>
    </location>
</feature>
<feature type="transmembrane region" description="Helical" evidence="6">
    <location>
        <begin position="157"/>
        <end position="180"/>
    </location>
</feature>
<keyword evidence="5 6" id="KW-0472">Membrane</keyword>
<feature type="transmembrane region" description="Helical" evidence="6">
    <location>
        <begin position="311"/>
        <end position="331"/>
    </location>
</feature>
<name>A0ABV7ESE5_9GAMM</name>
<feature type="transmembrane region" description="Helical" evidence="6">
    <location>
        <begin position="88"/>
        <end position="114"/>
    </location>
</feature>
<evidence type="ECO:0000256" key="4">
    <source>
        <dbReference type="ARBA" id="ARBA00022989"/>
    </source>
</evidence>
<feature type="transmembrane region" description="Helical" evidence="6">
    <location>
        <begin position="126"/>
        <end position="145"/>
    </location>
</feature>
<dbReference type="Proteomes" id="UP001595462">
    <property type="component" value="Unassembled WGS sequence"/>
</dbReference>
<evidence type="ECO:0000256" key="1">
    <source>
        <dbReference type="ARBA" id="ARBA00004651"/>
    </source>
</evidence>
<reference evidence="8" key="1">
    <citation type="journal article" date="2019" name="Int. J. Syst. Evol. Microbiol.">
        <title>The Global Catalogue of Microorganisms (GCM) 10K type strain sequencing project: providing services to taxonomists for standard genome sequencing and annotation.</title>
        <authorList>
            <consortium name="The Broad Institute Genomics Platform"/>
            <consortium name="The Broad Institute Genome Sequencing Center for Infectious Disease"/>
            <person name="Wu L."/>
            <person name="Ma J."/>
        </authorList>
    </citation>
    <scope>NUCLEOTIDE SEQUENCE [LARGE SCALE GENOMIC DNA]</scope>
    <source>
        <strain evidence="8">KCTC 52640</strain>
    </source>
</reference>
<evidence type="ECO:0000256" key="3">
    <source>
        <dbReference type="ARBA" id="ARBA00022692"/>
    </source>
</evidence>
<evidence type="ECO:0000256" key="5">
    <source>
        <dbReference type="ARBA" id="ARBA00023136"/>
    </source>
</evidence>
<dbReference type="InterPro" id="IPR050833">
    <property type="entry name" value="Poly_Biosynth_Transport"/>
</dbReference>
<comment type="subcellular location">
    <subcellularLocation>
        <location evidence="1">Cell membrane</location>
        <topology evidence="1">Multi-pass membrane protein</topology>
    </subcellularLocation>
</comment>
<dbReference type="Pfam" id="PF01943">
    <property type="entry name" value="Polysacc_synt"/>
    <property type="match status" value="1"/>
</dbReference>
<feature type="transmembrane region" description="Helical" evidence="6">
    <location>
        <begin position="226"/>
        <end position="243"/>
    </location>
</feature>
<keyword evidence="4 6" id="KW-1133">Transmembrane helix</keyword>
<dbReference type="PANTHER" id="PTHR30250">
    <property type="entry name" value="PST FAMILY PREDICTED COLANIC ACID TRANSPORTER"/>
    <property type="match status" value="1"/>
</dbReference>
<sequence>MSGDALRAQLVRGGVGSVAIKVANLFLMLGTTVVIARVLGPSGYGVYAYVLAIASLLAIPVQFGFPTLVVRETAKFQARQDWSRLRGVWIWSSVTVAISSLVITALLFATKGLWGLLFSPQESGTFAWALILVPILALGMLRGAALRGLRHTVQGQLPEFVAVPGLLLSFIVAIMLLWTHKISPQMVMILHVSAATCAFMLGIWLLARYTPLSVRVKPKAVFEHRLWMAAILPLALLSGLQVINKNTDLVMLGLLSSSDDVGVYKASAQAGTLASFGLGAANLVVAPYFSRLYNAGDLKSLQYVITLSARVTLAFAVPVVLAFFVLGPWLLKLLFGPAFVQGYPVLIVLSAGQLINAAFGSVGLLLNMTGHERDTLKGFAAGATTNVILNVIFIPKFGPIGAASATAIGMVVWNIVLWRLVHQRLGFESSAFRKLTQA</sequence>
<dbReference type="InterPro" id="IPR002797">
    <property type="entry name" value="Polysacc_synth"/>
</dbReference>
<feature type="transmembrane region" description="Helical" evidence="6">
    <location>
        <begin position="400"/>
        <end position="421"/>
    </location>
</feature>
<proteinExistence type="predicted"/>
<comment type="caution">
    <text evidence="7">The sequence shown here is derived from an EMBL/GenBank/DDBJ whole genome shotgun (WGS) entry which is preliminary data.</text>
</comment>
<feature type="transmembrane region" description="Helical" evidence="6">
    <location>
        <begin position="46"/>
        <end position="68"/>
    </location>
</feature>
<dbReference type="EMBL" id="JBHRSS010000008">
    <property type="protein sequence ID" value="MFC3105697.1"/>
    <property type="molecule type" value="Genomic_DNA"/>
</dbReference>
<accession>A0ABV7ESE5</accession>
<evidence type="ECO:0000256" key="2">
    <source>
        <dbReference type="ARBA" id="ARBA00022475"/>
    </source>
</evidence>
<feature type="transmembrane region" description="Helical" evidence="6">
    <location>
        <begin position="22"/>
        <end position="40"/>
    </location>
</feature>
<protein>
    <submittedName>
        <fullName evidence="7">Flippase</fullName>
    </submittedName>
</protein>
<keyword evidence="3 6" id="KW-0812">Transmembrane</keyword>